<dbReference type="Proteomes" id="UP000654075">
    <property type="component" value="Unassembled WGS sequence"/>
</dbReference>
<keyword evidence="4" id="KW-1185">Reference proteome</keyword>
<dbReference type="AlphaFoldDB" id="A0A813H2E8"/>
<comment type="caution">
    <text evidence="3">The sequence shown here is derived from an EMBL/GenBank/DDBJ whole genome shotgun (WGS) entry which is preliminary data.</text>
</comment>
<proteinExistence type="predicted"/>
<feature type="region of interest" description="Disordered" evidence="1">
    <location>
        <begin position="544"/>
        <end position="628"/>
    </location>
</feature>
<organism evidence="3 4">
    <name type="scientific">Polarella glacialis</name>
    <name type="common">Dinoflagellate</name>
    <dbReference type="NCBI Taxonomy" id="89957"/>
    <lineage>
        <taxon>Eukaryota</taxon>
        <taxon>Sar</taxon>
        <taxon>Alveolata</taxon>
        <taxon>Dinophyceae</taxon>
        <taxon>Suessiales</taxon>
        <taxon>Suessiaceae</taxon>
        <taxon>Polarella</taxon>
    </lineage>
</organism>
<feature type="region of interest" description="Disordered" evidence="1">
    <location>
        <begin position="57"/>
        <end position="91"/>
    </location>
</feature>
<dbReference type="SMART" id="SM00726">
    <property type="entry name" value="UIM"/>
    <property type="match status" value="2"/>
</dbReference>
<feature type="region of interest" description="Disordered" evidence="1">
    <location>
        <begin position="320"/>
        <end position="388"/>
    </location>
</feature>
<name>A0A813H2E8_POLGL</name>
<sequence length="628" mass="67025">APSGSSSPHQRFVPPARIDGRCKTPEFVAGVQKLKAMGFQEDLAELALTRTQGDVAAASEVLLGDDPPTSSPETRPPTSSHETRPPQRKMATPAQLAPFVHGMWVEMHGLTDMKELNGRVGRVVENEAAYSKGRILVEIDFKPKLLKPWNLVEAEPESIKSRAKATALDAKRRAENFVGGYMGSSVPYSAGGSSSSCSPSHVAETNYWPQNTPSSSSSGPSPISSSGSPPGQGKHRQELQRRVAQEAAERQERAKRVAYPGNGNQTASYTSNSLFQQAASGSNGSSKEQRHRQELQRGVALEAAERRLADARVRNAGTMEDWRRWRQEQNLTEAKRTPSTSAPAPRAAFSSAPPRNLPSVADSPQPDVQRELSTDDDEAEDLQRALAASMASSGPVSYAPSSPSQAAASLRPPFAAAANVRPPFASAAAAAAGADTDQQDPELYELRLQESFAEEELELQVALAASLEAETEALQKEAEHTSCSAAAAAAVDEPQEALIVDVSWLARLEESLREEKGRQEQEALEARLAELRAAVAQHEEKLEDGALRKAHVEADGDASSAARSRSSTTSPSARGVGSAAEIPADHAAADQTNGHGDSDKPEKTTELSRGHRAEEQSSATATTFPFAD</sequence>
<dbReference type="InterPro" id="IPR009060">
    <property type="entry name" value="UBA-like_sf"/>
</dbReference>
<feature type="compositionally biased region" description="Low complexity" evidence="1">
    <location>
        <begin position="188"/>
        <end position="200"/>
    </location>
</feature>
<protein>
    <recommendedName>
        <fullName evidence="2">UBA domain-containing protein</fullName>
    </recommendedName>
</protein>
<feature type="region of interest" description="Disordered" evidence="1">
    <location>
        <begin position="188"/>
        <end position="269"/>
    </location>
</feature>
<dbReference type="InterPro" id="IPR015940">
    <property type="entry name" value="UBA"/>
</dbReference>
<feature type="region of interest" description="Disordered" evidence="1">
    <location>
        <begin position="1"/>
        <end position="20"/>
    </location>
</feature>
<dbReference type="CDD" id="cd14270">
    <property type="entry name" value="UBA"/>
    <property type="match status" value="1"/>
</dbReference>
<feature type="compositionally biased region" description="Polar residues" evidence="1">
    <location>
        <begin position="616"/>
        <end position="628"/>
    </location>
</feature>
<dbReference type="SUPFAM" id="SSF46934">
    <property type="entry name" value="UBA-like"/>
    <property type="match status" value="1"/>
</dbReference>
<evidence type="ECO:0000259" key="2">
    <source>
        <dbReference type="PROSITE" id="PS50030"/>
    </source>
</evidence>
<feature type="compositionally biased region" description="Low complexity" evidence="1">
    <location>
        <begin position="558"/>
        <end position="582"/>
    </location>
</feature>
<dbReference type="Gene3D" id="1.10.8.10">
    <property type="entry name" value="DNA helicase RuvA subunit, C-terminal domain"/>
    <property type="match status" value="1"/>
</dbReference>
<evidence type="ECO:0000313" key="3">
    <source>
        <dbReference type="EMBL" id="CAE8631890.1"/>
    </source>
</evidence>
<reference evidence="3" key="1">
    <citation type="submission" date="2021-02" db="EMBL/GenBank/DDBJ databases">
        <authorList>
            <person name="Dougan E. K."/>
            <person name="Rhodes N."/>
            <person name="Thang M."/>
            <person name="Chan C."/>
        </authorList>
    </citation>
    <scope>NUCLEOTIDE SEQUENCE</scope>
</reference>
<feature type="compositionally biased region" description="Low complexity" evidence="1">
    <location>
        <begin position="213"/>
        <end position="231"/>
    </location>
</feature>
<evidence type="ECO:0000313" key="4">
    <source>
        <dbReference type="Proteomes" id="UP000654075"/>
    </source>
</evidence>
<feature type="domain" description="UBA" evidence="2">
    <location>
        <begin position="23"/>
        <end position="65"/>
    </location>
</feature>
<feature type="non-terminal residue" evidence="3">
    <location>
        <position position="1"/>
    </location>
</feature>
<feature type="compositionally biased region" description="Basic and acidic residues" evidence="1">
    <location>
        <begin position="596"/>
        <end position="615"/>
    </location>
</feature>
<feature type="compositionally biased region" description="Low complexity" evidence="1">
    <location>
        <begin position="337"/>
        <end position="354"/>
    </location>
</feature>
<evidence type="ECO:0000256" key="1">
    <source>
        <dbReference type="SAM" id="MobiDB-lite"/>
    </source>
</evidence>
<feature type="compositionally biased region" description="Basic and acidic residues" evidence="1">
    <location>
        <begin position="235"/>
        <end position="255"/>
    </location>
</feature>
<accession>A0A813H2E8</accession>
<dbReference type="EMBL" id="CAJNNV010030235">
    <property type="protein sequence ID" value="CAE8631890.1"/>
    <property type="molecule type" value="Genomic_DNA"/>
</dbReference>
<dbReference type="InterPro" id="IPR003903">
    <property type="entry name" value="UIM_dom"/>
</dbReference>
<gene>
    <name evidence="3" type="ORF">PGLA1383_LOCUS47891</name>
</gene>
<feature type="compositionally biased region" description="Basic and acidic residues" evidence="1">
    <location>
        <begin position="544"/>
        <end position="554"/>
    </location>
</feature>
<dbReference type="SMART" id="SM00165">
    <property type="entry name" value="UBA"/>
    <property type="match status" value="1"/>
</dbReference>
<feature type="compositionally biased region" description="Low complexity" evidence="1">
    <location>
        <begin position="67"/>
        <end position="80"/>
    </location>
</feature>
<dbReference type="PROSITE" id="PS50030">
    <property type="entry name" value="UBA"/>
    <property type="match status" value="1"/>
</dbReference>